<feature type="compositionally biased region" description="Basic and acidic residues" evidence="1">
    <location>
        <begin position="106"/>
        <end position="124"/>
    </location>
</feature>
<feature type="compositionally biased region" description="Acidic residues" evidence="1">
    <location>
        <begin position="839"/>
        <end position="851"/>
    </location>
</feature>
<accession>A0A9P4KEU0</accession>
<reference evidence="3" key="1">
    <citation type="journal article" date="2020" name="Stud. Mycol.">
        <title>101 Dothideomycetes genomes: A test case for predicting lifestyles and emergence of pathogens.</title>
        <authorList>
            <person name="Haridas S."/>
            <person name="Albert R."/>
            <person name="Binder M."/>
            <person name="Bloem J."/>
            <person name="LaButti K."/>
            <person name="Salamov A."/>
            <person name="Andreopoulos B."/>
            <person name="Baker S."/>
            <person name="Barry K."/>
            <person name="Bills G."/>
            <person name="Bluhm B."/>
            <person name="Cannon C."/>
            <person name="Castanera R."/>
            <person name="Culley D."/>
            <person name="Daum C."/>
            <person name="Ezra D."/>
            <person name="Gonzalez J."/>
            <person name="Henrissat B."/>
            <person name="Kuo A."/>
            <person name="Liang C."/>
            <person name="Lipzen A."/>
            <person name="Lutzoni F."/>
            <person name="Magnuson J."/>
            <person name="Mondo S."/>
            <person name="Nolan M."/>
            <person name="Ohm R."/>
            <person name="Pangilinan J."/>
            <person name="Park H.-J."/>
            <person name="Ramirez L."/>
            <person name="Alfaro M."/>
            <person name="Sun H."/>
            <person name="Tritt A."/>
            <person name="Yoshinaga Y."/>
            <person name="Zwiers L.-H."/>
            <person name="Turgeon B."/>
            <person name="Goodwin S."/>
            <person name="Spatafora J."/>
            <person name="Crous P."/>
            <person name="Grigoriev I."/>
        </authorList>
    </citation>
    <scope>NUCLEOTIDE SEQUENCE [LARGE SCALE GENOMIC DNA]</scope>
    <source>
        <strain evidence="3">CBS 304.66</strain>
    </source>
</reference>
<gene>
    <name evidence="2" type="ORF">CC78DRAFT_30525</name>
</gene>
<dbReference type="AlphaFoldDB" id="A0A9P4KEU0"/>
<feature type="compositionally biased region" description="Basic and acidic residues" evidence="1">
    <location>
        <begin position="402"/>
        <end position="411"/>
    </location>
</feature>
<evidence type="ECO:0000313" key="2">
    <source>
        <dbReference type="EMBL" id="KAF2267862.1"/>
    </source>
</evidence>
<sequence>MNTSNQSMAAKPQQTPQSQRAPPATPSGSALINFFENSSRMKHKIRRGTSSSTAKPIAPITNTKTSTFASSHERNAKVSQVLESPALSSNGMGQDRNRTLEIAASENHEKRRNSHQDHVAKDRPVVSPIENNMKNRGAEQNAVAKPRSKASATNDNTNHCSTEQDAGTNPHNEVRSPSKGKRRDSQQDSIEDISPTPDQSTAPKEKIKTADFVHYQANQSIYDIMAVKRFVEHVLHPDTLDLKAHLGDKPDVFAALSAYLQSVSNNLDAMINKMFCGTISRSLQALARDENTPRTFLNPDRITNKFFGEFKPGNSTLEVAEAMMNWHDGCTRGLMVEYSLKSLGIPKDTSFKEAVEEAKPLLSDASKGDKLPQGPTFPSQRKIKTAAGPRTKKPKQSVLKQESSRTLDELRGPCSSALGKKRKSLECGEKGSARFGKKRKTPQMTSALIPRGIEPGQKLPPSAYFDKKGDEEHAWLCGIKHCLGYYYNAGDRSSCPGCYTAKTDNAHRVIMDFYMPSKTSYHQPAPAGVVWTPSKPSTKNLKSSNRSHNGIAKDAYWEAMKVSNNSERARTIAARVVEEALKPKSKPVKNPEPKPTPNIVRKPKMKAIEPHPSGSNVMEHGQDIPECHYFEKKADDEEFAWRCDVSHAAGRYYMAGDVHTCPGCGSSKTGPGKKVTLDFYMLKGVHIRQEAPRELVDWHPRRPYKTKRALDGDKKVRINNLTHNQYATRKYFDVYNAGVDHEAARIFAVKEMEAWIDSKVAKDCDNNVIMSGSDSDGSDSDISDSETNGSEVSDTLVNSSPSQDIVRAEDGHLIISLIPHLEEESDGYEYVPETRENDSSDDESSSSSEEE</sequence>
<keyword evidence="3" id="KW-1185">Reference proteome</keyword>
<feature type="region of interest" description="Disordered" evidence="1">
    <location>
        <begin position="362"/>
        <end position="413"/>
    </location>
</feature>
<feature type="compositionally biased region" description="Polar residues" evidence="1">
    <location>
        <begin position="77"/>
        <end position="92"/>
    </location>
</feature>
<organism evidence="2 3">
    <name type="scientific">Lojkania enalia</name>
    <dbReference type="NCBI Taxonomy" id="147567"/>
    <lineage>
        <taxon>Eukaryota</taxon>
        <taxon>Fungi</taxon>
        <taxon>Dikarya</taxon>
        <taxon>Ascomycota</taxon>
        <taxon>Pezizomycotina</taxon>
        <taxon>Dothideomycetes</taxon>
        <taxon>Pleosporomycetidae</taxon>
        <taxon>Pleosporales</taxon>
        <taxon>Pleosporales incertae sedis</taxon>
        <taxon>Lojkania</taxon>
    </lineage>
</organism>
<name>A0A9P4KEU0_9PLEO</name>
<feature type="region of interest" description="Disordered" evidence="1">
    <location>
        <begin position="770"/>
        <end position="803"/>
    </location>
</feature>
<dbReference type="OrthoDB" id="3792198at2759"/>
<feature type="compositionally biased region" description="Polar residues" evidence="1">
    <location>
        <begin position="1"/>
        <end position="38"/>
    </location>
</feature>
<dbReference type="Proteomes" id="UP000800093">
    <property type="component" value="Unassembled WGS sequence"/>
</dbReference>
<feature type="region of interest" description="Disordered" evidence="1">
    <location>
        <begin position="1"/>
        <end position="205"/>
    </location>
</feature>
<comment type="caution">
    <text evidence="2">The sequence shown here is derived from an EMBL/GenBank/DDBJ whole genome shotgun (WGS) entry which is preliminary data.</text>
</comment>
<evidence type="ECO:0000256" key="1">
    <source>
        <dbReference type="SAM" id="MobiDB-lite"/>
    </source>
</evidence>
<dbReference type="EMBL" id="ML986588">
    <property type="protein sequence ID" value="KAF2267862.1"/>
    <property type="molecule type" value="Genomic_DNA"/>
</dbReference>
<proteinExistence type="predicted"/>
<feature type="compositionally biased region" description="Polar residues" evidence="1">
    <location>
        <begin position="150"/>
        <end position="171"/>
    </location>
</feature>
<feature type="region of interest" description="Disordered" evidence="1">
    <location>
        <begin position="817"/>
        <end position="851"/>
    </location>
</feature>
<feature type="compositionally biased region" description="Polar residues" evidence="1">
    <location>
        <begin position="48"/>
        <end position="70"/>
    </location>
</feature>
<evidence type="ECO:0000313" key="3">
    <source>
        <dbReference type="Proteomes" id="UP000800093"/>
    </source>
</evidence>
<feature type="compositionally biased region" description="Polar residues" evidence="1">
    <location>
        <begin position="786"/>
        <end position="803"/>
    </location>
</feature>
<protein>
    <submittedName>
        <fullName evidence="2">Uncharacterized protein</fullName>
    </submittedName>
</protein>